<proteinExistence type="predicted"/>
<feature type="domain" description="Peptidase A2" evidence="3">
    <location>
        <begin position="217"/>
        <end position="235"/>
    </location>
</feature>
<dbReference type="AlphaFoldDB" id="A0A0B1TMA2"/>
<sequence length="320" mass="36537">MKLDEDAYRKCADDVLPLQPHEVDFETTIKNLQKLFASKKTLIRRRYECLRTICPPLTSSYMPFRDHASTIKRMDEDARIKELDYTGLETLQSIAPRSPSQMLHRLHTHTDEMPLTIEDLVAECENITALKMDSTGMEESQYIHAVQKRKVKCYNCRGPHYRSTCPLLSSKTGKEMRQKSQRKRSHRRERNQCKKVVSFAAENARTYLDVTIRGPSLHLLLDTGADVKLISRRTWKRLGSPALEPCALPVKTADGSPMKIDGRFSTDFSVKDPTTGSTIQGNGLCYVTESANLLGLEWCIQLPAYQQLKEKYHCRLVAEG</sequence>
<evidence type="ECO:0000256" key="2">
    <source>
        <dbReference type="SAM" id="MobiDB-lite"/>
    </source>
</evidence>
<evidence type="ECO:0000256" key="1">
    <source>
        <dbReference type="ARBA" id="ARBA00022801"/>
    </source>
</evidence>
<organism evidence="4 5">
    <name type="scientific">Oesophagostomum dentatum</name>
    <name type="common">Nodular worm</name>
    <dbReference type="NCBI Taxonomy" id="61180"/>
    <lineage>
        <taxon>Eukaryota</taxon>
        <taxon>Metazoa</taxon>
        <taxon>Ecdysozoa</taxon>
        <taxon>Nematoda</taxon>
        <taxon>Chromadorea</taxon>
        <taxon>Rhabditida</taxon>
        <taxon>Rhabditina</taxon>
        <taxon>Rhabditomorpha</taxon>
        <taxon>Strongyloidea</taxon>
        <taxon>Strongylidae</taxon>
        <taxon>Oesophagostomum</taxon>
    </lineage>
</organism>
<keyword evidence="1" id="KW-0378">Hydrolase</keyword>
<dbReference type="InterPro" id="IPR021109">
    <property type="entry name" value="Peptidase_aspartic_dom_sf"/>
</dbReference>
<feature type="region of interest" description="Disordered" evidence="2">
    <location>
        <begin position="170"/>
        <end position="191"/>
    </location>
</feature>
<dbReference type="Gene3D" id="2.40.70.10">
    <property type="entry name" value="Acid Proteases"/>
    <property type="match status" value="1"/>
</dbReference>
<name>A0A0B1TMA2_OESDE</name>
<dbReference type="SUPFAM" id="SSF50630">
    <property type="entry name" value="Acid proteases"/>
    <property type="match status" value="1"/>
</dbReference>
<dbReference type="GO" id="GO:0006508">
    <property type="term" value="P:proteolysis"/>
    <property type="evidence" value="ECO:0007669"/>
    <property type="project" value="InterPro"/>
</dbReference>
<keyword evidence="5" id="KW-1185">Reference proteome</keyword>
<dbReference type="PANTHER" id="PTHR36943:SF1">
    <property type="entry name" value="CCHC-TYPE DOMAIN-CONTAINING PROTEIN"/>
    <property type="match status" value="1"/>
</dbReference>
<evidence type="ECO:0000313" key="5">
    <source>
        <dbReference type="Proteomes" id="UP000053660"/>
    </source>
</evidence>
<dbReference type="PANTHER" id="PTHR36943">
    <property type="entry name" value="CCHC-TYPE DOMAIN-CONTAINING PROTEIN"/>
    <property type="match status" value="1"/>
</dbReference>
<evidence type="ECO:0000313" key="4">
    <source>
        <dbReference type="EMBL" id="KHJ98404.1"/>
    </source>
</evidence>
<dbReference type="OrthoDB" id="5858030at2759"/>
<accession>A0A0B1TMA2</accession>
<evidence type="ECO:0000259" key="3">
    <source>
        <dbReference type="PROSITE" id="PS50175"/>
    </source>
</evidence>
<dbReference type="Proteomes" id="UP000053660">
    <property type="component" value="Unassembled WGS sequence"/>
</dbReference>
<gene>
    <name evidence="4" type="ORF">OESDEN_01612</name>
</gene>
<protein>
    <recommendedName>
        <fullName evidence="3">Peptidase A2 domain-containing protein</fullName>
    </recommendedName>
</protein>
<reference evidence="4 5" key="1">
    <citation type="submission" date="2014-03" db="EMBL/GenBank/DDBJ databases">
        <title>Draft genome of the hookworm Oesophagostomum dentatum.</title>
        <authorList>
            <person name="Mitreva M."/>
        </authorList>
    </citation>
    <scope>NUCLEOTIDE SEQUENCE [LARGE SCALE GENOMIC DNA]</scope>
    <source>
        <strain evidence="4 5">OD-Hann</strain>
    </source>
</reference>
<dbReference type="EMBL" id="KN549315">
    <property type="protein sequence ID" value="KHJ98404.1"/>
    <property type="molecule type" value="Genomic_DNA"/>
</dbReference>
<feature type="compositionally biased region" description="Basic residues" evidence="2">
    <location>
        <begin position="179"/>
        <end position="189"/>
    </location>
</feature>
<dbReference type="InterPro" id="IPR001995">
    <property type="entry name" value="Peptidase_A2_cat"/>
</dbReference>
<dbReference type="PROSITE" id="PS50175">
    <property type="entry name" value="ASP_PROT_RETROV"/>
    <property type="match status" value="1"/>
</dbReference>
<dbReference type="GO" id="GO:0004190">
    <property type="term" value="F:aspartic-type endopeptidase activity"/>
    <property type="evidence" value="ECO:0007669"/>
    <property type="project" value="InterPro"/>
</dbReference>